<dbReference type="Pfam" id="PF07729">
    <property type="entry name" value="FCD"/>
    <property type="match status" value="1"/>
</dbReference>
<dbReference type="InterPro" id="IPR008920">
    <property type="entry name" value="TF_FadR/GntR_C"/>
</dbReference>
<keyword evidence="3" id="KW-0804">Transcription</keyword>
<dbReference type="InterPro" id="IPR000524">
    <property type="entry name" value="Tscrpt_reg_HTH_GntR"/>
</dbReference>
<keyword evidence="2" id="KW-0238">DNA-binding</keyword>
<proteinExistence type="predicted"/>
<dbReference type="Gene3D" id="1.10.10.10">
    <property type="entry name" value="Winged helix-like DNA-binding domain superfamily/Winged helix DNA-binding domain"/>
    <property type="match status" value="1"/>
</dbReference>
<feature type="domain" description="HTH gntR-type" evidence="4">
    <location>
        <begin position="7"/>
        <end position="74"/>
    </location>
</feature>
<dbReference type="RefSeq" id="WP_380135711.1">
    <property type="nucleotide sequence ID" value="NZ_JBHLUI010000003.1"/>
</dbReference>
<evidence type="ECO:0000256" key="2">
    <source>
        <dbReference type="ARBA" id="ARBA00023125"/>
    </source>
</evidence>
<reference evidence="5 6" key="1">
    <citation type="submission" date="2024-09" db="EMBL/GenBank/DDBJ databases">
        <authorList>
            <person name="Sun Q."/>
            <person name="Mori K."/>
        </authorList>
    </citation>
    <scope>NUCLEOTIDE SEQUENCE [LARGE SCALE GENOMIC DNA]</scope>
    <source>
        <strain evidence="5 6">TISTR 1856</strain>
    </source>
</reference>
<evidence type="ECO:0000313" key="6">
    <source>
        <dbReference type="Proteomes" id="UP001589748"/>
    </source>
</evidence>
<keyword evidence="6" id="KW-1185">Reference proteome</keyword>
<dbReference type="Proteomes" id="UP001589748">
    <property type="component" value="Unassembled WGS sequence"/>
</dbReference>
<dbReference type="PANTHER" id="PTHR43537">
    <property type="entry name" value="TRANSCRIPTIONAL REGULATOR, GNTR FAMILY"/>
    <property type="match status" value="1"/>
</dbReference>
<dbReference type="PANTHER" id="PTHR43537:SF44">
    <property type="entry name" value="GNTR FAMILY REGULATORY PROTEIN"/>
    <property type="match status" value="1"/>
</dbReference>
<dbReference type="InterPro" id="IPR011711">
    <property type="entry name" value="GntR_C"/>
</dbReference>
<dbReference type="SMART" id="SM00895">
    <property type="entry name" value="FCD"/>
    <property type="match status" value="1"/>
</dbReference>
<dbReference type="InterPro" id="IPR036388">
    <property type="entry name" value="WH-like_DNA-bd_sf"/>
</dbReference>
<keyword evidence="1" id="KW-0805">Transcription regulation</keyword>
<organism evidence="5 6">
    <name type="scientific">Kineococcus gynurae</name>
    <dbReference type="NCBI Taxonomy" id="452979"/>
    <lineage>
        <taxon>Bacteria</taxon>
        <taxon>Bacillati</taxon>
        <taxon>Actinomycetota</taxon>
        <taxon>Actinomycetes</taxon>
        <taxon>Kineosporiales</taxon>
        <taxon>Kineosporiaceae</taxon>
        <taxon>Kineococcus</taxon>
    </lineage>
</organism>
<gene>
    <name evidence="5" type="ORF">ACFFVI_07555</name>
</gene>
<accession>A0ABV5LRY4</accession>
<dbReference type="SUPFAM" id="SSF46785">
    <property type="entry name" value="Winged helix' DNA-binding domain"/>
    <property type="match status" value="1"/>
</dbReference>
<dbReference type="Pfam" id="PF00392">
    <property type="entry name" value="GntR"/>
    <property type="match status" value="1"/>
</dbReference>
<evidence type="ECO:0000313" key="5">
    <source>
        <dbReference type="EMBL" id="MFB9376820.1"/>
    </source>
</evidence>
<dbReference type="PROSITE" id="PS50949">
    <property type="entry name" value="HTH_GNTR"/>
    <property type="match status" value="1"/>
</dbReference>
<evidence type="ECO:0000259" key="4">
    <source>
        <dbReference type="PROSITE" id="PS50949"/>
    </source>
</evidence>
<evidence type="ECO:0000256" key="1">
    <source>
        <dbReference type="ARBA" id="ARBA00023015"/>
    </source>
</evidence>
<protein>
    <submittedName>
        <fullName evidence="5">FadR/GntR family transcriptional regulator</fullName>
    </submittedName>
</protein>
<dbReference type="SUPFAM" id="SSF48008">
    <property type="entry name" value="GntR ligand-binding domain-like"/>
    <property type="match status" value="1"/>
</dbReference>
<evidence type="ECO:0000256" key="3">
    <source>
        <dbReference type="ARBA" id="ARBA00023163"/>
    </source>
</evidence>
<dbReference type="EMBL" id="JBHMDM010000004">
    <property type="protein sequence ID" value="MFB9376820.1"/>
    <property type="molecule type" value="Genomic_DNA"/>
</dbReference>
<sequence length="237" mass="25129">MNLEPAPVLHTGVAEVLGREIVDGVVPPGSALTLESLQERFGVSRTVAREVVRALEAMGLVSSKRRVGILVRPVQDWDVLDPTVITWRLLGPGRAAQLRSLTELRAAVEPFAAGWAARRASEEVRASFVPLAQEMRALGEAGRLHEFLALDQEFHDRLLRASGNEMFAALTDAVAAVLAGRTGLGLMPPQPVPEALDAHEAVARAIAAGDPAGAEAAMGRITSEVRAAFSHLAATSD</sequence>
<dbReference type="Gene3D" id="1.20.120.530">
    <property type="entry name" value="GntR ligand-binding domain-like"/>
    <property type="match status" value="1"/>
</dbReference>
<comment type="caution">
    <text evidence="5">The sequence shown here is derived from an EMBL/GenBank/DDBJ whole genome shotgun (WGS) entry which is preliminary data.</text>
</comment>
<name>A0ABV5LRY4_9ACTN</name>
<dbReference type="CDD" id="cd07377">
    <property type="entry name" value="WHTH_GntR"/>
    <property type="match status" value="1"/>
</dbReference>
<dbReference type="SMART" id="SM00345">
    <property type="entry name" value="HTH_GNTR"/>
    <property type="match status" value="1"/>
</dbReference>
<dbReference type="InterPro" id="IPR036390">
    <property type="entry name" value="WH_DNA-bd_sf"/>
</dbReference>